<dbReference type="Gene3D" id="2.60.40.10">
    <property type="entry name" value="Immunoglobulins"/>
    <property type="match status" value="2"/>
</dbReference>
<dbReference type="SMART" id="SM00409">
    <property type="entry name" value="IG"/>
    <property type="match status" value="1"/>
</dbReference>
<keyword evidence="6 12" id="KW-0472">Membrane</keyword>
<dbReference type="GeneTree" id="ENSGT00940000161373"/>
<keyword evidence="4" id="KW-0732">Signal</keyword>
<dbReference type="InterPro" id="IPR013783">
    <property type="entry name" value="Ig-like_fold"/>
</dbReference>
<evidence type="ECO:0000256" key="2">
    <source>
        <dbReference type="ARBA" id="ARBA00022475"/>
    </source>
</evidence>
<dbReference type="GO" id="GO:0009897">
    <property type="term" value="C:external side of plasma membrane"/>
    <property type="evidence" value="ECO:0007669"/>
    <property type="project" value="TreeGrafter"/>
</dbReference>
<feature type="domain" description="Ig-like" evidence="13">
    <location>
        <begin position="155"/>
        <end position="246"/>
    </location>
</feature>
<dbReference type="InterPro" id="IPR003599">
    <property type="entry name" value="Ig_sub"/>
</dbReference>
<evidence type="ECO:0000259" key="13">
    <source>
        <dbReference type="PROSITE" id="PS50835"/>
    </source>
</evidence>
<dbReference type="InterPro" id="IPR013162">
    <property type="entry name" value="CD80_C2-set"/>
</dbReference>
<proteinExistence type="predicted"/>
<evidence type="ECO:0000313" key="14">
    <source>
        <dbReference type="Ensembl" id="ENSLLEP00000002213.1"/>
    </source>
</evidence>
<evidence type="ECO:0000256" key="6">
    <source>
        <dbReference type="ARBA" id="ARBA00023136"/>
    </source>
</evidence>
<dbReference type="Ensembl" id="ENSLLET00000002306.1">
    <property type="protein sequence ID" value="ENSLLEP00000002213.1"/>
    <property type="gene ID" value="ENSLLEG00000001414.1"/>
</dbReference>
<dbReference type="GO" id="GO:0031295">
    <property type="term" value="P:T cell costimulation"/>
    <property type="evidence" value="ECO:0007669"/>
    <property type="project" value="TreeGrafter"/>
</dbReference>
<evidence type="ECO:0000256" key="12">
    <source>
        <dbReference type="SAM" id="Phobius"/>
    </source>
</evidence>
<dbReference type="PROSITE" id="PS50835">
    <property type="entry name" value="IG_LIKE"/>
    <property type="match status" value="2"/>
</dbReference>
<evidence type="ECO:0000256" key="1">
    <source>
        <dbReference type="ARBA" id="ARBA00004251"/>
    </source>
</evidence>
<evidence type="ECO:0000256" key="9">
    <source>
        <dbReference type="ARBA" id="ARBA00023180"/>
    </source>
</evidence>
<evidence type="ECO:0000313" key="15">
    <source>
        <dbReference type="Proteomes" id="UP000694569"/>
    </source>
</evidence>
<evidence type="ECO:0000256" key="4">
    <source>
        <dbReference type="ARBA" id="ARBA00022729"/>
    </source>
</evidence>
<accession>A0A8C5LRS3</accession>
<evidence type="ECO:0000256" key="10">
    <source>
        <dbReference type="ARBA" id="ARBA00023319"/>
    </source>
</evidence>
<keyword evidence="7" id="KW-1015">Disulfide bond</keyword>
<organism evidence="14 15">
    <name type="scientific">Leptobrachium leishanense</name>
    <name type="common">Leishan spiny toad</name>
    <dbReference type="NCBI Taxonomy" id="445787"/>
    <lineage>
        <taxon>Eukaryota</taxon>
        <taxon>Metazoa</taxon>
        <taxon>Chordata</taxon>
        <taxon>Craniata</taxon>
        <taxon>Vertebrata</taxon>
        <taxon>Euteleostomi</taxon>
        <taxon>Amphibia</taxon>
        <taxon>Batrachia</taxon>
        <taxon>Anura</taxon>
        <taxon>Pelobatoidea</taxon>
        <taxon>Megophryidae</taxon>
        <taxon>Leptobrachium</taxon>
    </lineage>
</organism>
<dbReference type="GO" id="GO:0007166">
    <property type="term" value="P:cell surface receptor signaling pathway"/>
    <property type="evidence" value="ECO:0007669"/>
    <property type="project" value="TreeGrafter"/>
</dbReference>
<keyword evidence="9" id="KW-0325">Glycoprotein</keyword>
<dbReference type="PANTHER" id="PTHR25466:SF3">
    <property type="entry name" value="PROGRAMMED CELL DEATH 1 LIGAND 1"/>
    <property type="match status" value="1"/>
</dbReference>
<dbReference type="SUPFAM" id="SSF48726">
    <property type="entry name" value="Immunoglobulin"/>
    <property type="match status" value="2"/>
</dbReference>
<dbReference type="Proteomes" id="UP000694569">
    <property type="component" value="Unplaced"/>
</dbReference>
<reference evidence="14" key="1">
    <citation type="submission" date="2025-08" db="UniProtKB">
        <authorList>
            <consortium name="Ensembl"/>
        </authorList>
    </citation>
    <scope>IDENTIFICATION</scope>
</reference>
<dbReference type="InterPro" id="IPR051713">
    <property type="entry name" value="T-cell_Activation_Regulation"/>
</dbReference>
<keyword evidence="10" id="KW-0393">Immunoglobulin domain</keyword>
<keyword evidence="2" id="KW-1003">Cell membrane</keyword>
<feature type="domain" description="Ig-like" evidence="13">
    <location>
        <begin position="34"/>
        <end position="151"/>
    </location>
</feature>
<dbReference type="GO" id="GO:0071222">
    <property type="term" value="P:cellular response to lipopolysaccharide"/>
    <property type="evidence" value="ECO:0007669"/>
    <property type="project" value="TreeGrafter"/>
</dbReference>
<dbReference type="AlphaFoldDB" id="A0A8C5LRS3"/>
<dbReference type="Pfam" id="PF08205">
    <property type="entry name" value="C2-set_2"/>
    <property type="match status" value="1"/>
</dbReference>
<evidence type="ECO:0000256" key="11">
    <source>
        <dbReference type="SAM" id="MobiDB-lite"/>
    </source>
</evidence>
<evidence type="ECO:0000256" key="3">
    <source>
        <dbReference type="ARBA" id="ARBA00022692"/>
    </source>
</evidence>
<dbReference type="OrthoDB" id="8680608at2759"/>
<evidence type="ECO:0000256" key="8">
    <source>
        <dbReference type="ARBA" id="ARBA00023170"/>
    </source>
</evidence>
<dbReference type="InterPro" id="IPR036179">
    <property type="entry name" value="Ig-like_dom_sf"/>
</dbReference>
<reference evidence="14" key="2">
    <citation type="submission" date="2025-09" db="UniProtKB">
        <authorList>
            <consortium name="Ensembl"/>
        </authorList>
    </citation>
    <scope>IDENTIFICATION</scope>
</reference>
<keyword evidence="5 12" id="KW-1133">Transmembrane helix</keyword>
<feature type="region of interest" description="Disordered" evidence="11">
    <location>
        <begin position="1"/>
        <end position="22"/>
    </location>
</feature>
<comment type="subcellular location">
    <subcellularLocation>
        <location evidence="1">Cell membrane</location>
        <topology evidence="1">Single-pass type I membrane protein</topology>
    </subcellularLocation>
</comment>
<keyword evidence="8" id="KW-0675">Receptor</keyword>
<dbReference type="Pfam" id="PF07686">
    <property type="entry name" value="V-set"/>
    <property type="match status" value="1"/>
</dbReference>
<dbReference type="PANTHER" id="PTHR25466">
    <property type="entry name" value="T-LYMPHOCYTE ACTIVATION ANTIGEN"/>
    <property type="match status" value="1"/>
</dbReference>
<keyword evidence="3 12" id="KW-0812">Transmembrane</keyword>
<dbReference type="InterPro" id="IPR007110">
    <property type="entry name" value="Ig-like_dom"/>
</dbReference>
<dbReference type="InterPro" id="IPR013106">
    <property type="entry name" value="Ig_V-set"/>
</dbReference>
<evidence type="ECO:0000256" key="5">
    <source>
        <dbReference type="ARBA" id="ARBA00022989"/>
    </source>
</evidence>
<keyword evidence="15" id="KW-1185">Reference proteome</keyword>
<dbReference type="GO" id="GO:0042102">
    <property type="term" value="P:positive regulation of T cell proliferation"/>
    <property type="evidence" value="ECO:0007669"/>
    <property type="project" value="TreeGrafter"/>
</dbReference>
<protein>
    <recommendedName>
        <fullName evidence="13">Ig-like domain-containing protein</fullName>
    </recommendedName>
</protein>
<dbReference type="GO" id="GO:0006955">
    <property type="term" value="P:immune response"/>
    <property type="evidence" value="ECO:0007669"/>
    <property type="project" value="TreeGrafter"/>
</dbReference>
<sequence>MLPSTGQIEELQEDHSETESDTNTAWDYSLNTLFTVQAVKTHYNVEYGNELRMECRFQVDTRIQIEDITVYWEHIKKDGKKQEVAKLEKEKEDFSKQHVDFKGRVKMPMDELSKGFAVIVISNILPRDSGQYRCIVIAQGSDYQTMNLEVKASYKEITSRITEVHTAAGQGIKEISCQSVGYPEAEVTWENEAENLSSLVTTSSTVTAEELFNVTSVIRMSAVANKTFTCIFWNKAFHQPTSLTFTLPDESPIHTDTRSHHIIIIIVVVVVLCALIFFITLIGVKAKVSAKHNRIQGNTPKPLSEPSHNTWIKYLLCCFRQKNVVGEGTAFI</sequence>
<dbReference type="GO" id="GO:0042130">
    <property type="term" value="P:negative regulation of T cell proliferation"/>
    <property type="evidence" value="ECO:0007669"/>
    <property type="project" value="TreeGrafter"/>
</dbReference>
<name>A0A8C5LRS3_9ANUR</name>
<evidence type="ECO:0000256" key="7">
    <source>
        <dbReference type="ARBA" id="ARBA00023157"/>
    </source>
</evidence>
<feature type="transmembrane region" description="Helical" evidence="12">
    <location>
        <begin position="262"/>
        <end position="284"/>
    </location>
</feature>